<dbReference type="InterPro" id="IPR018120">
    <property type="entry name" value="Glyco_hydro_1_AS"/>
</dbReference>
<keyword evidence="6 9" id="KW-0326">Glycosidase</keyword>
<dbReference type="InterPro" id="IPR017853">
    <property type="entry name" value="GH"/>
</dbReference>
<comment type="subunit">
    <text evidence="2">Homodimer.</text>
</comment>
<gene>
    <name evidence="10" type="primary">BGD1</name>
</gene>
<keyword evidence="4 9" id="KW-0378">Hydrolase</keyword>
<dbReference type="AlphaFoldDB" id="A0A0K2YR16"/>
<sequence length="527" mass="60939">MLYSRRVVQSKSVLIGFSFLCMLQGISLQDVHRGYSTYMFPEEFIFGVSTAAYQIEGAWNEGGKGENLWDTYLHKHPNFTEDGSNGDIAADSYHKYKADVQMIKDLGVKYYRMSISWPRILPYGTDNYINQEGVNYYRNVFDELLKANITPVVTLYHWDMPAILSDFGGFSNPVIVDYFEDYARVVFKLFGDVVKMWITINEPHMLCMGGYGLDMFAPALNSSGVGEYLCAHYTLLAHARVYHLYDEKFRPTQKGQIGITLDSFFPEPKNKSSEEDIEAAERYLQMHLGFYAHPIFSKNGDYPSMVRERIDKMSSHQGYSRSRLPKYTASERNSIRGSADFFGLNHYSSYLVTPSSFESEWRKPSLNHDTGVKTSHDPNWPKPGADWLAVYPPGFRKLLKWISKKYGNRVPIIITENGLCDEGQLKDYERVSYFNEYLNQLLLAKYEDGVNVQGYFAWTLMDDFEWASGYKVKFGLYHVDFESPERTRTAKLSVNAYKNIVLTRRIQFDYIKELTTNGTMDLFKEYS</sequence>
<comment type="similarity">
    <text evidence="1 8">Belongs to the glycosyl hydrolase 1 family.</text>
</comment>
<dbReference type="PANTHER" id="PTHR10353">
    <property type="entry name" value="GLYCOSYL HYDROLASE"/>
    <property type="match status" value="1"/>
</dbReference>
<dbReference type="InterPro" id="IPR033132">
    <property type="entry name" value="GH_1_N_CS"/>
</dbReference>
<evidence type="ECO:0000256" key="8">
    <source>
        <dbReference type="RuleBase" id="RU003690"/>
    </source>
</evidence>
<dbReference type="Pfam" id="PF00232">
    <property type="entry name" value="Glyco_hydro_1"/>
    <property type="match status" value="1"/>
</dbReference>
<dbReference type="GO" id="GO:0005975">
    <property type="term" value="P:carbohydrate metabolic process"/>
    <property type="evidence" value="ECO:0007669"/>
    <property type="project" value="InterPro"/>
</dbReference>
<dbReference type="PRINTS" id="PR00131">
    <property type="entry name" value="GLHYDRLASE1"/>
</dbReference>
<dbReference type="EC" id="3.2.1.21" evidence="3"/>
<evidence type="ECO:0000256" key="2">
    <source>
        <dbReference type="ARBA" id="ARBA00011738"/>
    </source>
</evidence>
<accession>A0A0K2YR16</accession>
<organism evidence="10">
    <name type="scientific">Zygaena filipendulae</name>
    <dbReference type="NCBI Taxonomy" id="287375"/>
    <lineage>
        <taxon>Eukaryota</taxon>
        <taxon>Metazoa</taxon>
        <taxon>Ecdysozoa</taxon>
        <taxon>Arthropoda</taxon>
        <taxon>Hexapoda</taxon>
        <taxon>Insecta</taxon>
        <taxon>Pterygota</taxon>
        <taxon>Neoptera</taxon>
        <taxon>Endopterygota</taxon>
        <taxon>Lepidoptera</taxon>
        <taxon>Glossata</taxon>
        <taxon>Ditrysia</taxon>
        <taxon>Zygaenoidea</taxon>
        <taxon>Zygaenidae</taxon>
        <taxon>Zygaeninae</taxon>
        <taxon>Zygaena</taxon>
    </lineage>
</organism>
<dbReference type="PANTHER" id="PTHR10353:SF36">
    <property type="entry name" value="LP05116P"/>
    <property type="match status" value="1"/>
</dbReference>
<evidence type="ECO:0000256" key="9">
    <source>
        <dbReference type="RuleBase" id="RU004468"/>
    </source>
</evidence>
<dbReference type="GO" id="GO:0008422">
    <property type="term" value="F:beta-glucosidase activity"/>
    <property type="evidence" value="ECO:0007669"/>
    <property type="project" value="TreeGrafter"/>
</dbReference>
<dbReference type="EMBL" id="LN851681">
    <property type="protein sequence ID" value="CRL08768.1"/>
    <property type="molecule type" value="mRNA"/>
</dbReference>
<name>A0A0K2YR16_9NEOP</name>
<dbReference type="Gene3D" id="3.20.20.80">
    <property type="entry name" value="Glycosidases"/>
    <property type="match status" value="1"/>
</dbReference>
<dbReference type="InterPro" id="IPR001360">
    <property type="entry name" value="Glyco_hydro_1"/>
</dbReference>
<reference evidence="10" key="1">
    <citation type="journal article" date="2016" name="Sci. Rep.">
        <title>Lepidopteran defence droplets - a composite physical and chemical weapon against potential predators.</title>
        <authorList>
            <person name="Pentzold S."/>
            <person name="Zagrobelny M."/>
            <person name="Khakimov B."/>
            <person name="Engelsen S.B."/>
            <person name="Clausen H."/>
            <person name="Petersen B.L."/>
            <person name="Borch J."/>
            <person name="Moller B.L."/>
            <person name="Bak S."/>
        </authorList>
    </citation>
    <scope>NUCLEOTIDE SEQUENCE</scope>
</reference>
<evidence type="ECO:0000256" key="5">
    <source>
        <dbReference type="ARBA" id="ARBA00023180"/>
    </source>
</evidence>
<evidence type="ECO:0000256" key="6">
    <source>
        <dbReference type="ARBA" id="ARBA00023295"/>
    </source>
</evidence>
<evidence type="ECO:0000256" key="7">
    <source>
        <dbReference type="PROSITE-ProRule" id="PRU10055"/>
    </source>
</evidence>
<keyword evidence="5" id="KW-0325">Glycoprotein</keyword>
<evidence type="ECO:0000256" key="4">
    <source>
        <dbReference type="ARBA" id="ARBA00022801"/>
    </source>
</evidence>
<evidence type="ECO:0000313" key="10">
    <source>
        <dbReference type="EMBL" id="CRL08768.1"/>
    </source>
</evidence>
<feature type="active site" description="Nucleophile" evidence="7">
    <location>
        <position position="416"/>
    </location>
</feature>
<dbReference type="FunFam" id="3.20.20.80:FF:000013">
    <property type="entry name" value="lactase-phlorizin hydrolase"/>
    <property type="match status" value="1"/>
</dbReference>
<proteinExistence type="evidence at transcript level"/>
<dbReference type="SUPFAM" id="SSF51445">
    <property type="entry name" value="(Trans)glycosidases"/>
    <property type="match status" value="1"/>
</dbReference>
<evidence type="ECO:0000256" key="3">
    <source>
        <dbReference type="ARBA" id="ARBA00012744"/>
    </source>
</evidence>
<dbReference type="PROSITE" id="PS00653">
    <property type="entry name" value="GLYCOSYL_HYDROL_F1_2"/>
    <property type="match status" value="1"/>
</dbReference>
<evidence type="ECO:0000256" key="1">
    <source>
        <dbReference type="ARBA" id="ARBA00010838"/>
    </source>
</evidence>
<protein>
    <recommendedName>
        <fullName evidence="3">beta-glucosidase</fullName>
        <ecNumber evidence="3">3.2.1.21</ecNumber>
    </recommendedName>
</protein>
<dbReference type="PROSITE" id="PS00572">
    <property type="entry name" value="GLYCOSYL_HYDROL_F1_1"/>
    <property type="match status" value="1"/>
</dbReference>